<dbReference type="KEGG" id="hsd:SD1D_1241"/>
<accession>A0A0K8J5P4</accession>
<dbReference type="OrthoDB" id="13222at2"/>
<protein>
    <recommendedName>
        <fullName evidence="4">Methyl-accepting transducer domain-containing protein</fullName>
    </recommendedName>
</protein>
<keyword evidence="3" id="KW-1133">Transmembrane helix</keyword>
<feature type="domain" description="Methyl-accepting transducer" evidence="4">
    <location>
        <begin position="409"/>
        <end position="659"/>
    </location>
</feature>
<evidence type="ECO:0000313" key="6">
    <source>
        <dbReference type="Proteomes" id="UP000196053"/>
    </source>
</evidence>
<keyword evidence="3" id="KW-0812">Transmembrane</keyword>
<evidence type="ECO:0000256" key="3">
    <source>
        <dbReference type="SAM" id="Phobius"/>
    </source>
</evidence>
<dbReference type="SMART" id="SM00283">
    <property type="entry name" value="MA"/>
    <property type="match status" value="1"/>
</dbReference>
<organism evidence="5 6">
    <name type="scientific">Herbinix luporum</name>
    <dbReference type="NCBI Taxonomy" id="1679721"/>
    <lineage>
        <taxon>Bacteria</taxon>
        <taxon>Bacillati</taxon>
        <taxon>Bacillota</taxon>
        <taxon>Clostridia</taxon>
        <taxon>Lachnospirales</taxon>
        <taxon>Lachnospiraceae</taxon>
        <taxon>Herbinix</taxon>
    </lineage>
</organism>
<evidence type="ECO:0000313" key="5">
    <source>
        <dbReference type="EMBL" id="CUH92787.1"/>
    </source>
</evidence>
<proteinExistence type="predicted"/>
<feature type="transmembrane region" description="Helical" evidence="3">
    <location>
        <begin position="20"/>
        <end position="43"/>
    </location>
</feature>
<dbReference type="AlphaFoldDB" id="A0A0K8J5P4"/>
<feature type="transmembrane region" description="Helical" evidence="3">
    <location>
        <begin position="317"/>
        <end position="338"/>
    </location>
</feature>
<evidence type="ECO:0000259" key="4">
    <source>
        <dbReference type="PROSITE" id="PS50111"/>
    </source>
</evidence>
<name>A0A0K8J5P4_9FIRM</name>
<keyword evidence="3" id="KW-0472">Membrane</keyword>
<dbReference type="Pfam" id="PF00015">
    <property type="entry name" value="MCPsignal"/>
    <property type="match status" value="1"/>
</dbReference>
<keyword evidence="1 2" id="KW-0807">Transducer</keyword>
<dbReference type="SUPFAM" id="SSF58104">
    <property type="entry name" value="Methyl-accepting chemotaxis protein (MCP) signaling domain"/>
    <property type="match status" value="1"/>
</dbReference>
<keyword evidence="6" id="KW-1185">Reference proteome</keyword>
<dbReference type="PANTHER" id="PTHR32089:SF112">
    <property type="entry name" value="LYSOZYME-LIKE PROTEIN-RELATED"/>
    <property type="match status" value="1"/>
</dbReference>
<dbReference type="Gene3D" id="1.10.287.950">
    <property type="entry name" value="Methyl-accepting chemotaxis protein"/>
    <property type="match status" value="1"/>
</dbReference>
<dbReference type="PANTHER" id="PTHR32089">
    <property type="entry name" value="METHYL-ACCEPTING CHEMOTAXIS PROTEIN MCPB"/>
    <property type="match status" value="1"/>
</dbReference>
<dbReference type="PROSITE" id="PS50111">
    <property type="entry name" value="CHEMOTAXIS_TRANSDUC_2"/>
    <property type="match status" value="1"/>
</dbReference>
<sequence>MKKIGVLLEKILNCKLFRKIRFRLIASFMVPVAFILLLGVLSFSRASDGITSNYEKSTTQALNMAGKYLDFGFETVMATANQFINDDTLNKYLEGYYKEDRIEQGNKQKEIRNSFTTKETLDKFVGKVYAISESYDPISSNSDVANDTYQGFIETDIGQSVIENQYENFWIGESEYLDEKLAVSSDKYAIRLVRKIWKNNAILIIEVSMDTIKEVLRDFEFDKTGIVGFVTPDGKEIIATAKSGKVEVTLADKPIFSNNKFYKEALQGQEKEGSDFVPYKNKSHLFMYSKIGDTGVMLCGLVPKASIMSQADSIKNLTIVVALISIIVAVAIAIFISLRIDNAIKNIIAKLRVAAKGDLTVKFNIKRKDEFMTLIEELQYTFSNVKNLIMQVKDRSDEVSGSSSEVSKTAENLLKATEEISAAINQIESGITQQAKDAEECLNQMDNLSKKMLLVTESTKEISNIADNTKQSVQIGTFTTEALNTQTKETIRIAADIINEIQNLERKSSSIGEIINVINEIADQTNLLSLNASIEAARAGDAGRGFAVVASEIRKLADQSKESVNNIISIIEGIQEDTHKAVNIAREAEEVLRLQENAVSNTTQSYLNINDSVENLVVQLRQIIENVDNIEEARVSTLGAIESISAVLEEVAASANTVNHSAYEQLSSVDVLNRTANSLNNNAGVLVEAVEKFKV</sequence>
<dbReference type="Gene3D" id="6.10.340.10">
    <property type="match status" value="1"/>
</dbReference>
<dbReference type="GO" id="GO:0007165">
    <property type="term" value="P:signal transduction"/>
    <property type="evidence" value="ECO:0007669"/>
    <property type="project" value="UniProtKB-KW"/>
</dbReference>
<dbReference type="EMBL" id="LN879430">
    <property type="protein sequence ID" value="CUH92787.1"/>
    <property type="molecule type" value="Genomic_DNA"/>
</dbReference>
<dbReference type="RefSeq" id="WP_058258126.1">
    <property type="nucleotide sequence ID" value="NZ_LN879430.1"/>
</dbReference>
<dbReference type="GO" id="GO:0016020">
    <property type="term" value="C:membrane"/>
    <property type="evidence" value="ECO:0007669"/>
    <property type="project" value="InterPro"/>
</dbReference>
<reference evidence="6" key="1">
    <citation type="submission" date="2015-09" db="EMBL/GenBank/DDBJ databases">
        <authorList>
            <person name="Wibberg D."/>
        </authorList>
    </citation>
    <scope>NUCLEOTIDE SEQUENCE [LARGE SCALE GENOMIC DNA]</scope>
    <source>
        <strain evidence="6">SD1D</strain>
    </source>
</reference>
<evidence type="ECO:0000256" key="1">
    <source>
        <dbReference type="ARBA" id="ARBA00023224"/>
    </source>
</evidence>
<gene>
    <name evidence="5" type="ORF">SD1D_1241</name>
</gene>
<dbReference type="InterPro" id="IPR004089">
    <property type="entry name" value="MCPsignal_dom"/>
</dbReference>
<evidence type="ECO:0000256" key="2">
    <source>
        <dbReference type="PROSITE-ProRule" id="PRU00284"/>
    </source>
</evidence>
<dbReference type="Proteomes" id="UP000196053">
    <property type="component" value="Chromosome I"/>
</dbReference>